<dbReference type="RefSeq" id="WP_281484854.1">
    <property type="nucleotide sequence ID" value="NZ_CP124543.1"/>
</dbReference>
<accession>A0AAJ6PB97</accession>
<dbReference type="AlphaFoldDB" id="A0AAJ6PB97"/>
<keyword evidence="2" id="KW-1185">Reference proteome</keyword>
<evidence type="ECO:0000313" key="1">
    <source>
        <dbReference type="EMBL" id="WGV27615.1"/>
    </source>
</evidence>
<dbReference type="KEGG" id="hbq:QI031_09070"/>
<dbReference type="SUPFAM" id="SSF53795">
    <property type="entry name" value="PEP carboxykinase-like"/>
    <property type="match status" value="1"/>
</dbReference>
<gene>
    <name evidence="1" type="ORF">QI031_09070</name>
</gene>
<proteinExistence type="predicted"/>
<organism evidence="1 2">
    <name type="scientific">Halotia branconii CENA392</name>
    <dbReference type="NCBI Taxonomy" id="1539056"/>
    <lineage>
        <taxon>Bacteria</taxon>
        <taxon>Bacillati</taxon>
        <taxon>Cyanobacteriota</taxon>
        <taxon>Cyanophyceae</taxon>
        <taxon>Nostocales</taxon>
        <taxon>Nodulariaceae</taxon>
        <taxon>Halotia</taxon>
    </lineage>
</organism>
<dbReference type="Gene3D" id="3.40.50.300">
    <property type="entry name" value="P-loop containing nucleotide triphosphate hydrolases"/>
    <property type="match status" value="1"/>
</dbReference>
<name>A0AAJ6PB97_9CYAN</name>
<evidence type="ECO:0008006" key="3">
    <source>
        <dbReference type="Google" id="ProtNLM"/>
    </source>
</evidence>
<evidence type="ECO:0000313" key="2">
    <source>
        <dbReference type="Proteomes" id="UP001223520"/>
    </source>
</evidence>
<dbReference type="EMBL" id="CP124543">
    <property type="protein sequence ID" value="WGV27615.1"/>
    <property type="molecule type" value="Genomic_DNA"/>
</dbReference>
<dbReference type="Proteomes" id="UP001223520">
    <property type="component" value="Chromosome"/>
</dbReference>
<sequence length="305" mass="33768">MKVYQAYNLCIASELLLPELIESQGNPDVIVRFGKISSAVTETKFDQGSNFLGDIAEVGKFFISQGREVIIDTLPGIEAALLRNLVLGPILCVLLRQRGLLVLHASCVDINNKAVAFMGGSGWGKSTLAAAFHTQGYNTLTDDVMPVEIKASRSIVFPAYPQFKLCPEAAASLGHDTESLSLVSQNSFKLAYKFPHRSFQQNPLPLHRIYVLSKGTEHEIASLQPQEAFVELVRHTRAVMAVTEQEFVTSHLRLCTELVRNVSFRRFTRKPSLVDLPELVKLVENDLANDSTFFNTSSNLSSLNK</sequence>
<dbReference type="InterPro" id="IPR027417">
    <property type="entry name" value="P-loop_NTPase"/>
</dbReference>
<reference evidence="1 2" key="1">
    <citation type="journal article" date="2023" name="Limnol Oceanogr Lett">
        <title>Environmental adaptations by the intertidal Antarctic cyanobacterium Halotia branconii CENA392 as revealed using long-read genome sequencing.</title>
        <authorList>
            <person name="Dextro R.B."/>
            <person name="Delbaje E."/>
            <person name="Freitas P.N.N."/>
            <person name="Geraldes V."/>
            <person name="Pinto E."/>
            <person name="Long P.F."/>
            <person name="Fiore M.F."/>
        </authorList>
    </citation>
    <scope>NUCLEOTIDE SEQUENCE [LARGE SCALE GENOMIC DNA]</scope>
    <source>
        <strain evidence="1 2">CENA392</strain>
    </source>
</reference>
<protein>
    <recommendedName>
        <fullName evidence="3">HprK</fullName>
    </recommendedName>
</protein>